<accession>A0A653A772</accession>
<proteinExistence type="predicted"/>
<evidence type="ECO:0008006" key="2">
    <source>
        <dbReference type="Google" id="ProtNLM"/>
    </source>
</evidence>
<name>A0A653A772_UNCDX</name>
<reference evidence="1" key="1">
    <citation type="submission" date="2018-07" db="EMBL/GenBank/DDBJ databases">
        <authorList>
            <consortium name="Genoscope - CEA"/>
            <person name="William W."/>
        </authorList>
    </citation>
    <scope>NUCLEOTIDE SEQUENCE</scope>
    <source>
        <strain evidence="1">IK1</strain>
    </source>
</reference>
<dbReference type="EMBL" id="UPXX01000027">
    <property type="protein sequence ID" value="VBB43926.1"/>
    <property type="molecule type" value="Genomic_DNA"/>
</dbReference>
<dbReference type="SUPFAM" id="SSF51726">
    <property type="entry name" value="UROD/MetE-like"/>
    <property type="match status" value="1"/>
</dbReference>
<protein>
    <recommendedName>
        <fullName evidence="2">Methionine synthase</fullName>
    </recommendedName>
</protein>
<evidence type="ECO:0000313" key="1">
    <source>
        <dbReference type="EMBL" id="VBB43926.1"/>
    </source>
</evidence>
<sequence>MQKHSPDFHFIATGIGSVPFTDIASTCSGILQEAPRMPFWPQFPRRSPVEDMSIQFSEGMPLLSADLENRSLAIDSDTSQADALVALYDRFMSHDLEAFALSREYAPGLYRMGEILADRPADEGDFFKGQTVGPVTFAAGIRDTNGTSVLHNPELLEALTHALAIKARWQVGVLASSGRRPVIFLDEPYLSGFGSAFSPIQRETVIELLRLVIDYLRTHTDALIGIHCCGNTDWSMILDAGPDIVNFDAFEHLDYFLLYPDHIRKFLLAGGAVAWGIVPTSPAVMEATFDSLASRLRKGLAYLEGKGIDRSLLAQRSLLTPACGMGSMTEQEARKALELLGMLSRDWTER</sequence>
<dbReference type="InterPro" id="IPR038071">
    <property type="entry name" value="UROD/MetE-like_sf"/>
</dbReference>
<dbReference type="Gene3D" id="3.20.20.210">
    <property type="match status" value="1"/>
</dbReference>
<dbReference type="AlphaFoldDB" id="A0A653A772"/>
<gene>
    <name evidence="1" type="ORF">TRIP_B330110</name>
</gene>
<organism evidence="1">
    <name type="scientific">Uncultured Desulfatiglans sp</name>
    <dbReference type="NCBI Taxonomy" id="1748965"/>
    <lineage>
        <taxon>Bacteria</taxon>
        <taxon>Pseudomonadati</taxon>
        <taxon>Thermodesulfobacteriota</taxon>
        <taxon>Desulfobacteria</taxon>
        <taxon>Desulfatiglandales</taxon>
        <taxon>Desulfatiglandaceae</taxon>
        <taxon>Desulfatiglans</taxon>
        <taxon>environmental samples</taxon>
    </lineage>
</organism>